<dbReference type="PRINTS" id="PR01801">
    <property type="entry name" value="SURFCEANTIGN"/>
</dbReference>
<dbReference type="GO" id="GO:0016020">
    <property type="term" value="C:membrane"/>
    <property type="evidence" value="ECO:0007669"/>
    <property type="project" value="InterPro"/>
</dbReference>
<accession>A0A2A9MME6</accession>
<sequence length="361" mass="38997">MPDSSRPLGAATLQFCTGRSMSSFVGLSLILTAQFSTIHVRAKEGPGTLQTHGSNIFSCSPHNGDPDSAEAAVTLSPESPMMSLECSDGGEFMPRYGTLSTLLDVCKSSATNKKECETSRAALTDFVPKAERQWYSTIQILNEQKKPNGYKYTFQVPDEGFPPVRTQYKFGCQYETGEYCMLTATVEPASTRAGSQTATCVYLEDGPANFQLNMTQSHNAITVACGKLSVPLPEKHHFEYCSGNSVEPERCVPKPMTDILPRYRPVYWTGTKQSVEGAVFEIPEEDFPSKPVSFRIGCSRYDGAGPYCNIKVNVAAAATTTERTTLEAPRGQVTPPRGGGSVTCSGTFSLGLVVLGVLLAV</sequence>
<dbReference type="SUPFAM" id="SSF74877">
    <property type="entry name" value="Major surface antigen p30, SAG1"/>
    <property type="match status" value="2"/>
</dbReference>
<dbReference type="Proteomes" id="UP000224006">
    <property type="component" value="Chromosome II"/>
</dbReference>
<protein>
    <submittedName>
        <fullName evidence="2">SAG-related sequence</fullName>
    </submittedName>
</protein>
<reference evidence="2 3" key="1">
    <citation type="submission" date="2017-09" db="EMBL/GenBank/DDBJ databases">
        <title>Genome sequencing of Besnoitia besnoiti strain Bb-Ger1.</title>
        <authorList>
            <person name="Schares G."/>
            <person name="Venepally P."/>
            <person name="Lorenzi H.A."/>
        </authorList>
    </citation>
    <scope>NUCLEOTIDE SEQUENCE [LARGE SCALE GENOMIC DNA]</scope>
    <source>
        <strain evidence="2 3">Bb-Ger1</strain>
    </source>
</reference>
<keyword evidence="3" id="KW-1185">Reference proteome</keyword>
<dbReference type="KEGG" id="bbes:BESB_040490"/>
<organism evidence="2 3">
    <name type="scientific">Besnoitia besnoiti</name>
    <name type="common">Apicomplexan protozoan</name>
    <dbReference type="NCBI Taxonomy" id="94643"/>
    <lineage>
        <taxon>Eukaryota</taxon>
        <taxon>Sar</taxon>
        <taxon>Alveolata</taxon>
        <taxon>Apicomplexa</taxon>
        <taxon>Conoidasida</taxon>
        <taxon>Coccidia</taxon>
        <taxon>Eucoccidiorida</taxon>
        <taxon>Eimeriorina</taxon>
        <taxon>Sarcocystidae</taxon>
        <taxon>Besnoitia</taxon>
    </lineage>
</organism>
<evidence type="ECO:0000313" key="2">
    <source>
        <dbReference type="EMBL" id="PFH37591.1"/>
    </source>
</evidence>
<dbReference type="AlphaFoldDB" id="A0A2A9MME6"/>
<dbReference type="GeneID" id="40309030"/>
<dbReference type="EMBL" id="NWUJ01000002">
    <property type="protein sequence ID" value="PFH37591.1"/>
    <property type="molecule type" value="Genomic_DNA"/>
</dbReference>
<dbReference type="InterPro" id="IPR028352">
    <property type="entry name" value="Surface_antig_SAG1"/>
</dbReference>
<dbReference type="OrthoDB" id="330180at2759"/>
<comment type="caution">
    <text evidence="2">The sequence shown here is derived from an EMBL/GenBank/DDBJ whole genome shotgun (WGS) entry which is preliminary data.</text>
</comment>
<proteinExistence type="predicted"/>
<dbReference type="Pfam" id="PF04092">
    <property type="entry name" value="SAG"/>
    <property type="match status" value="2"/>
</dbReference>
<evidence type="ECO:0000313" key="3">
    <source>
        <dbReference type="Proteomes" id="UP000224006"/>
    </source>
</evidence>
<dbReference type="InterPro" id="IPR036755">
    <property type="entry name" value="SRS_dom_sf"/>
</dbReference>
<feature type="domain" description="SRS" evidence="1">
    <location>
        <begin position="56"/>
        <end position="176"/>
    </location>
</feature>
<gene>
    <name evidence="2" type="ORF">BESB_040490</name>
</gene>
<dbReference type="VEuPathDB" id="ToxoDB:BESB_040490"/>
<dbReference type="RefSeq" id="XP_029221600.1">
    <property type="nucleotide sequence ID" value="XM_029362635.1"/>
</dbReference>
<dbReference type="InterPro" id="IPR007226">
    <property type="entry name" value="SRS_dom"/>
</dbReference>
<name>A0A2A9MME6_BESBE</name>
<evidence type="ECO:0000259" key="1">
    <source>
        <dbReference type="Pfam" id="PF04092"/>
    </source>
</evidence>
<feature type="domain" description="SRS" evidence="1">
    <location>
        <begin position="196"/>
        <end position="314"/>
    </location>
</feature>
<dbReference type="Gene3D" id="2.60.40.1320">
    <property type="entry name" value="SRS domain"/>
    <property type="match status" value="2"/>
</dbReference>